<dbReference type="AlphaFoldDB" id="A0A8K0INK5"/>
<sequence length="298" mass="33683">MGFRLGLGSKAKRFFIPSPAKEKPLNGQSSVGGFDFEGKVVDSGVGLRSPEFVKNQHENITERNGDNWRIEFLDPQVEMSTIIHCMVVHLRDDMPFWVILSDFLPKKGIKVSLKIAALKGTDFERSKDEIFFDSRAWLDSDCEDDFYSVNGEFTPSRGSTPNHQTSTVATPRLNNAFFVDKFPDSKSEPSPIGRRKLADLLQETSNSEKDEQNASEKKLEMNGKPDDYKINFHQPPKSLDGTPYSGVNSVYNNEVTPNRDSKNRKERTWRNAHCCFPSLVQSFGFDERQKMSPGPCTA</sequence>
<reference evidence="2" key="1">
    <citation type="journal article" date="2017" name="Gigascience">
        <title>The genome draft of coconut (Cocos nucifera).</title>
        <authorList>
            <person name="Xiao Y."/>
            <person name="Xu P."/>
            <person name="Fan H."/>
            <person name="Baudouin L."/>
            <person name="Xia W."/>
            <person name="Bocs S."/>
            <person name="Xu J."/>
            <person name="Li Q."/>
            <person name="Guo A."/>
            <person name="Zhou L."/>
            <person name="Li J."/>
            <person name="Wu Y."/>
            <person name="Ma Z."/>
            <person name="Armero A."/>
            <person name="Issali A.E."/>
            <person name="Liu N."/>
            <person name="Peng M."/>
            <person name="Yang Y."/>
        </authorList>
    </citation>
    <scope>NUCLEOTIDE SEQUENCE</scope>
    <source>
        <tissue evidence="2">Spear leaf of Hainan Tall coconut</tissue>
    </source>
</reference>
<comment type="caution">
    <text evidence="2">The sequence shown here is derived from an EMBL/GenBank/DDBJ whole genome shotgun (WGS) entry which is preliminary data.</text>
</comment>
<gene>
    <name evidence="2" type="ORF">COCNU_11G003010</name>
</gene>
<evidence type="ECO:0000256" key="1">
    <source>
        <dbReference type="SAM" id="MobiDB-lite"/>
    </source>
</evidence>
<name>A0A8K0INK5_COCNU</name>
<dbReference type="OrthoDB" id="1925325at2759"/>
<keyword evidence="3" id="KW-1185">Reference proteome</keyword>
<organism evidence="2 3">
    <name type="scientific">Cocos nucifera</name>
    <name type="common">Coconut palm</name>
    <dbReference type="NCBI Taxonomy" id="13894"/>
    <lineage>
        <taxon>Eukaryota</taxon>
        <taxon>Viridiplantae</taxon>
        <taxon>Streptophyta</taxon>
        <taxon>Embryophyta</taxon>
        <taxon>Tracheophyta</taxon>
        <taxon>Spermatophyta</taxon>
        <taxon>Magnoliopsida</taxon>
        <taxon>Liliopsida</taxon>
        <taxon>Arecaceae</taxon>
        <taxon>Arecoideae</taxon>
        <taxon>Cocoseae</taxon>
        <taxon>Attaleinae</taxon>
        <taxon>Cocos</taxon>
    </lineage>
</organism>
<feature type="region of interest" description="Disordered" evidence="1">
    <location>
        <begin position="202"/>
        <end position="265"/>
    </location>
</feature>
<proteinExistence type="predicted"/>
<dbReference type="EMBL" id="CM017882">
    <property type="protein sequence ID" value="KAG1363474.1"/>
    <property type="molecule type" value="Genomic_DNA"/>
</dbReference>
<protein>
    <submittedName>
        <fullName evidence="2">Uncharacterized protein</fullName>
    </submittedName>
</protein>
<evidence type="ECO:0000313" key="3">
    <source>
        <dbReference type="Proteomes" id="UP000797356"/>
    </source>
</evidence>
<dbReference type="PANTHER" id="PTHR34280">
    <property type="entry name" value="OS01G0920100 PROTEIN"/>
    <property type="match status" value="1"/>
</dbReference>
<dbReference type="PANTHER" id="PTHR34280:SF2">
    <property type="entry name" value="OS01G0920100 PROTEIN"/>
    <property type="match status" value="1"/>
</dbReference>
<evidence type="ECO:0000313" key="2">
    <source>
        <dbReference type="EMBL" id="KAG1363474.1"/>
    </source>
</evidence>
<feature type="compositionally biased region" description="Polar residues" evidence="1">
    <location>
        <begin position="245"/>
        <end position="256"/>
    </location>
</feature>
<feature type="compositionally biased region" description="Basic and acidic residues" evidence="1">
    <location>
        <begin position="206"/>
        <end position="230"/>
    </location>
</feature>
<reference evidence="2" key="2">
    <citation type="submission" date="2019-07" db="EMBL/GenBank/DDBJ databases">
        <authorList>
            <person name="Yang Y."/>
            <person name="Bocs S."/>
            <person name="Baudouin L."/>
        </authorList>
    </citation>
    <scope>NUCLEOTIDE SEQUENCE</scope>
    <source>
        <tissue evidence="2">Spear leaf of Hainan Tall coconut</tissue>
    </source>
</reference>
<accession>A0A8K0INK5</accession>
<dbReference type="Proteomes" id="UP000797356">
    <property type="component" value="Chromosome 11"/>
</dbReference>
<dbReference type="InterPro" id="IPR038947">
    <property type="entry name" value="At3g27210-like"/>
</dbReference>